<dbReference type="Proteomes" id="UP000199019">
    <property type="component" value="Unassembled WGS sequence"/>
</dbReference>
<dbReference type="AlphaFoldDB" id="A0A1H9VLM0"/>
<evidence type="ECO:0000313" key="1">
    <source>
        <dbReference type="EMBL" id="SES22247.1"/>
    </source>
</evidence>
<dbReference type="OrthoDB" id="4842542at2"/>
<evidence type="ECO:0000313" key="2">
    <source>
        <dbReference type="Proteomes" id="UP000199019"/>
    </source>
</evidence>
<gene>
    <name evidence="1" type="ORF">SAMN05216199_2400</name>
</gene>
<sequence length="257" mass="27098">MPRTKRDVSKSMVALVLSLAALTALGLSSWVPGWLGRDSGMADVEPGMLQVDQQARGIATLGGGVTASLYDSGLRLSHDDDILTETVLRGSFLSAVVGTAEGTGNATTEHVEHEYNHLHITDLRFLPGRAVYSGEVSDGSNSLPVEIRIELAGPVVRIGFSVPLASGVVVHLAHKPATTGLPPVLPFRNLRRNDFWLPADTGRSDPAFTTVLGTDVAIGPAGVARGVDQRSSGRLDLHVWSSSAVVTVSSRPNPSPR</sequence>
<dbReference type="RefSeq" id="WP_091758427.1">
    <property type="nucleotide sequence ID" value="NZ_FOHB01000004.1"/>
</dbReference>
<protein>
    <submittedName>
        <fullName evidence="1">Uncharacterized protein</fullName>
    </submittedName>
</protein>
<proteinExistence type="predicted"/>
<accession>A0A1H9VLM0</accession>
<dbReference type="STRING" id="587636.SAMN05216199_2400"/>
<reference evidence="2" key="1">
    <citation type="submission" date="2016-10" db="EMBL/GenBank/DDBJ databases">
        <authorList>
            <person name="Varghese N."/>
            <person name="Submissions S."/>
        </authorList>
    </citation>
    <scope>NUCLEOTIDE SEQUENCE [LARGE SCALE GENOMIC DNA]</scope>
    <source>
        <strain evidence="2">CGMCC 1.6963</strain>
    </source>
</reference>
<dbReference type="EMBL" id="FOHB01000004">
    <property type="protein sequence ID" value="SES22247.1"/>
    <property type="molecule type" value="Genomic_DNA"/>
</dbReference>
<keyword evidence="2" id="KW-1185">Reference proteome</keyword>
<organism evidence="1 2">
    <name type="scientific">Pedococcus cremeus</name>
    <dbReference type="NCBI Taxonomy" id="587636"/>
    <lineage>
        <taxon>Bacteria</taxon>
        <taxon>Bacillati</taxon>
        <taxon>Actinomycetota</taxon>
        <taxon>Actinomycetes</taxon>
        <taxon>Micrococcales</taxon>
        <taxon>Intrasporangiaceae</taxon>
        <taxon>Pedococcus</taxon>
    </lineage>
</organism>
<name>A0A1H9VLM0_9MICO</name>